<dbReference type="InterPro" id="IPR050204">
    <property type="entry name" value="AraC_XylS_family_regulators"/>
</dbReference>
<dbReference type="Gene3D" id="1.10.10.60">
    <property type="entry name" value="Homeodomain-like"/>
    <property type="match status" value="1"/>
</dbReference>
<dbReference type="Pfam" id="PF12852">
    <property type="entry name" value="Cupin_6"/>
    <property type="match status" value="1"/>
</dbReference>
<dbReference type="EMBL" id="FNVA01000002">
    <property type="protein sequence ID" value="SEG03093.1"/>
    <property type="molecule type" value="Genomic_DNA"/>
</dbReference>
<evidence type="ECO:0000259" key="4">
    <source>
        <dbReference type="PROSITE" id="PS01124"/>
    </source>
</evidence>
<evidence type="ECO:0000313" key="6">
    <source>
        <dbReference type="Proteomes" id="UP000236728"/>
    </source>
</evidence>
<organism evidence="5 6">
    <name type="scientific">Bryocella elongata</name>
    <dbReference type="NCBI Taxonomy" id="863522"/>
    <lineage>
        <taxon>Bacteria</taxon>
        <taxon>Pseudomonadati</taxon>
        <taxon>Acidobacteriota</taxon>
        <taxon>Terriglobia</taxon>
        <taxon>Terriglobales</taxon>
        <taxon>Acidobacteriaceae</taxon>
        <taxon>Bryocella</taxon>
    </lineage>
</organism>
<keyword evidence="1" id="KW-0805">Transcription regulation</keyword>
<evidence type="ECO:0000256" key="3">
    <source>
        <dbReference type="ARBA" id="ARBA00023163"/>
    </source>
</evidence>
<dbReference type="PANTHER" id="PTHR46796:SF7">
    <property type="entry name" value="ARAC FAMILY TRANSCRIPTIONAL REGULATOR"/>
    <property type="match status" value="1"/>
</dbReference>
<dbReference type="PROSITE" id="PS01124">
    <property type="entry name" value="HTH_ARAC_FAMILY_2"/>
    <property type="match status" value="1"/>
</dbReference>
<evidence type="ECO:0000313" key="5">
    <source>
        <dbReference type="EMBL" id="SEG03093.1"/>
    </source>
</evidence>
<keyword evidence="6" id="KW-1185">Reference proteome</keyword>
<dbReference type="AlphaFoldDB" id="A0A1H5WUV1"/>
<dbReference type="Proteomes" id="UP000236728">
    <property type="component" value="Unassembled WGS sequence"/>
</dbReference>
<dbReference type="InterPro" id="IPR009057">
    <property type="entry name" value="Homeodomain-like_sf"/>
</dbReference>
<dbReference type="InterPro" id="IPR032783">
    <property type="entry name" value="AraC_lig"/>
</dbReference>
<dbReference type="InterPro" id="IPR018060">
    <property type="entry name" value="HTH_AraC"/>
</dbReference>
<dbReference type="GO" id="GO:0043565">
    <property type="term" value="F:sequence-specific DNA binding"/>
    <property type="evidence" value="ECO:0007669"/>
    <property type="project" value="InterPro"/>
</dbReference>
<gene>
    <name evidence="5" type="ORF">SAMN05421819_1748</name>
</gene>
<keyword evidence="2" id="KW-0238">DNA-binding</keyword>
<dbReference type="RefSeq" id="WP_103932638.1">
    <property type="nucleotide sequence ID" value="NZ_FNVA01000002.1"/>
</dbReference>
<dbReference type="GO" id="GO:0003700">
    <property type="term" value="F:DNA-binding transcription factor activity"/>
    <property type="evidence" value="ECO:0007669"/>
    <property type="project" value="InterPro"/>
</dbReference>
<dbReference type="Pfam" id="PF12833">
    <property type="entry name" value="HTH_18"/>
    <property type="match status" value="1"/>
</dbReference>
<accession>A0A1H5WUV1</accession>
<keyword evidence="3" id="KW-0804">Transcription</keyword>
<evidence type="ECO:0000256" key="2">
    <source>
        <dbReference type="ARBA" id="ARBA00023125"/>
    </source>
</evidence>
<dbReference type="OrthoDB" id="9814125at2"/>
<dbReference type="SUPFAM" id="SSF46689">
    <property type="entry name" value="Homeodomain-like"/>
    <property type="match status" value="2"/>
</dbReference>
<sequence length="275" mass="29873">MDRLNPFFARFTLSVRVFFSGHICGTTADHVTKSAGHLHVLRSGVLSILNPAGAPTVLREPTVLLYPRPGEHTFQTEGADIVCAFVDFGAGTSNPLIAALPRLLSVPLSSAPELTPTVDLLFAEAFSQREGRQVAVDRLAEYFLVILLRHALESHIIQGGILTALSDKHLASAVSSMHQHPERSWSLEELAHIAGMSRARFAAHFLTIMGQTPFEYLVLWRIAVAQSLLRKGEPLKMIAPAVGYASAAALNRAFTLHMGMPPMSWLAAQQPASIP</sequence>
<proteinExistence type="predicted"/>
<protein>
    <submittedName>
        <fullName evidence="5">Helix-turn-helix domain-containing protein</fullName>
    </submittedName>
</protein>
<feature type="domain" description="HTH araC/xylS-type" evidence="4">
    <location>
        <begin position="171"/>
        <end position="268"/>
    </location>
</feature>
<name>A0A1H5WUV1_9BACT</name>
<reference evidence="5 6" key="1">
    <citation type="submission" date="2016-10" db="EMBL/GenBank/DDBJ databases">
        <authorList>
            <person name="de Groot N.N."/>
        </authorList>
    </citation>
    <scope>NUCLEOTIDE SEQUENCE [LARGE SCALE GENOMIC DNA]</scope>
    <source>
        <strain evidence="5 6">DSM 22489</strain>
    </source>
</reference>
<dbReference type="SMART" id="SM00342">
    <property type="entry name" value="HTH_ARAC"/>
    <property type="match status" value="1"/>
</dbReference>
<evidence type="ECO:0000256" key="1">
    <source>
        <dbReference type="ARBA" id="ARBA00023015"/>
    </source>
</evidence>
<dbReference type="PANTHER" id="PTHR46796">
    <property type="entry name" value="HTH-TYPE TRANSCRIPTIONAL ACTIVATOR RHAS-RELATED"/>
    <property type="match status" value="1"/>
</dbReference>